<reference evidence="1" key="1">
    <citation type="submission" date="2020-05" db="EMBL/GenBank/DDBJ databases">
        <title>Large-scale comparative analyses of tick genomes elucidate their genetic diversity and vector capacities.</title>
        <authorList>
            <person name="Jia N."/>
            <person name="Wang J."/>
            <person name="Shi W."/>
            <person name="Du L."/>
            <person name="Sun Y."/>
            <person name="Zhan W."/>
            <person name="Jiang J."/>
            <person name="Wang Q."/>
            <person name="Zhang B."/>
            <person name="Ji P."/>
            <person name="Sakyi L.B."/>
            <person name="Cui X."/>
            <person name="Yuan T."/>
            <person name="Jiang B."/>
            <person name="Yang W."/>
            <person name="Lam T.T.-Y."/>
            <person name="Chang Q."/>
            <person name="Ding S."/>
            <person name="Wang X."/>
            <person name="Zhu J."/>
            <person name="Ruan X."/>
            <person name="Zhao L."/>
            <person name="Wei J."/>
            <person name="Que T."/>
            <person name="Du C."/>
            <person name="Cheng J."/>
            <person name="Dai P."/>
            <person name="Han X."/>
            <person name="Huang E."/>
            <person name="Gao Y."/>
            <person name="Liu J."/>
            <person name="Shao H."/>
            <person name="Ye R."/>
            <person name="Li L."/>
            <person name="Wei W."/>
            <person name="Wang X."/>
            <person name="Wang C."/>
            <person name="Yang T."/>
            <person name="Huo Q."/>
            <person name="Li W."/>
            <person name="Guo W."/>
            <person name="Chen H."/>
            <person name="Zhou L."/>
            <person name="Ni X."/>
            <person name="Tian J."/>
            <person name="Zhou Y."/>
            <person name="Sheng Y."/>
            <person name="Liu T."/>
            <person name="Pan Y."/>
            <person name="Xia L."/>
            <person name="Li J."/>
            <person name="Zhao F."/>
            <person name="Cao W."/>
        </authorList>
    </citation>
    <scope>NUCLEOTIDE SEQUENCE</scope>
    <source>
        <strain evidence="1">Dsil-2018</strain>
    </source>
</reference>
<proteinExistence type="predicted"/>
<sequence>MSDMSMYRFEDGTFDDFVEAFLTGSHGYGCYFQHVMQGYSLKDEPNVLFLTYEELKKHPRNTILRLASFIAERYEKMLRQVNAEGQDRLDVMLARSSTENMRRVMVFNLSKHPLPEVDKQLKILDVSSRAAYEGDPKRHTFIRKGAVGNWKQHFTREQLSLMETTIVEKTRGSDVMSLWNDIRQEALGMCSMVMAKLD</sequence>
<accession>A0ACB8D4P7</accession>
<gene>
    <name evidence="1" type="ORF">HPB49_009467</name>
</gene>
<comment type="caution">
    <text evidence="1">The sequence shown here is derived from an EMBL/GenBank/DDBJ whole genome shotgun (WGS) entry which is preliminary data.</text>
</comment>
<evidence type="ECO:0000313" key="1">
    <source>
        <dbReference type="EMBL" id="KAH7959234.1"/>
    </source>
</evidence>
<dbReference type="Proteomes" id="UP000821865">
    <property type="component" value="Chromosome 3"/>
</dbReference>
<keyword evidence="2" id="KW-1185">Reference proteome</keyword>
<evidence type="ECO:0000313" key="2">
    <source>
        <dbReference type="Proteomes" id="UP000821865"/>
    </source>
</evidence>
<dbReference type="EMBL" id="CM023472">
    <property type="protein sequence ID" value="KAH7959234.1"/>
    <property type="molecule type" value="Genomic_DNA"/>
</dbReference>
<name>A0ACB8D4P7_DERSI</name>
<organism evidence="1 2">
    <name type="scientific">Dermacentor silvarum</name>
    <name type="common">Tick</name>
    <dbReference type="NCBI Taxonomy" id="543639"/>
    <lineage>
        <taxon>Eukaryota</taxon>
        <taxon>Metazoa</taxon>
        <taxon>Ecdysozoa</taxon>
        <taxon>Arthropoda</taxon>
        <taxon>Chelicerata</taxon>
        <taxon>Arachnida</taxon>
        <taxon>Acari</taxon>
        <taxon>Parasitiformes</taxon>
        <taxon>Ixodida</taxon>
        <taxon>Ixodoidea</taxon>
        <taxon>Ixodidae</taxon>
        <taxon>Rhipicephalinae</taxon>
        <taxon>Dermacentor</taxon>
    </lineage>
</organism>
<protein>
    <submittedName>
        <fullName evidence="1">Uncharacterized protein</fullName>
    </submittedName>
</protein>